<sequence length="315" mass="35000">MATAARSNLDLRFIPVANQPKVLVRRIGRGMVGIARVRCDTDGLGPYDRPEIEDAFLVSHHLTHFRSDIRVDGKLVNKPRNIAGLTSIHDYRRCIDCEMHTAFDTMTFHLPRVVLETIFPDSRRDQLEDLDIEPSGSVDDGTIAAMAAAMLPALATPERISLLFLDHVSCALATHIVAAYGRLASSRTAGTLASWQERRVKEMIAARLDGEIRLADLAAECRLSIGHFVRAFRRTTNTTPHQWLLQRRVDHAKTLMQDRARTLAEIALACGFADQSHFTRTFTRLAGVPPGVWRQRNVTAVIGPRPGAAEERAVA</sequence>
<evidence type="ECO:0000313" key="6">
    <source>
        <dbReference type="Proteomes" id="UP000781958"/>
    </source>
</evidence>
<reference evidence="5 6" key="1">
    <citation type="submission" date="2021-03" db="EMBL/GenBank/DDBJ databases">
        <title>Genomic Encyclopedia of Type Strains, Phase III (KMG-III): the genomes of soil and plant-associated and newly described type strains.</title>
        <authorList>
            <person name="Whitman W."/>
        </authorList>
    </citation>
    <scope>NUCLEOTIDE SEQUENCE [LARGE SCALE GENOMIC DNA]</scope>
    <source>
        <strain evidence="5 6">IMMIB AFH-6</strain>
    </source>
</reference>
<keyword evidence="3" id="KW-0804">Transcription</keyword>
<organism evidence="5 6">
    <name type="scientific">Azospirillum rugosum</name>
    <dbReference type="NCBI Taxonomy" id="416170"/>
    <lineage>
        <taxon>Bacteria</taxon>
        <taxon>Pseudomonadati</taxon>
        <taxon>Pseudomonadota</taxon>
        <taxon>Alphaproteobacteria</taxon>
        <taxon>Rhodospirillales</taxon>
        <taxon>Azospirillaceae</taxon>
        <taxon>Azospirillum</taxon>
    </lineage>
</organism>
<evidence type="ECO:0000256" key="1">
    <source>
        <dbReference type="ARBA" id="ARBA00023015"/>
    </source>
</evidence>
<name>A0ABS4SU09_9PROT</name>
<dbReference type="InterPro" id="IPR050204">
    <property type="entry name" value="AraC_XylS_family_regulators"/>
</dbReference>
<dbReference type="PANTHER" id="PTHR46796:SF14">
    <property type="entry name" value="TRANSCRIPTIONAL REGULATORY PROTEIN"/>
    <property type="match status" value="1"/>
</dbReference>
<dbReference type="PROSITE" id="PS00041">
    <property type="entry name" value="HTH_ARAC_FAMILY_1"/>
    <property type="match status" value="1"/>
</dbReference>
<feature type="domain" description="HTH araC/xylS-type" evidence="4">
    <location>
        <begin position="198"/>
        <end position="296"/>
    </location>
</feature>
<keyword evidence="6" id="KW-1185">Reference proteome</keyword>
<gene>
    <name evidence="5" type="ORF">J2851_005872</name>
</gene>
<dbReference type="InterPro" id="IPR009057">
    <property type="entry name" value="Homeodomain-like_sf"/>
</dbReference>
<dbReference type="InterPro" id="IPR018062">
    <property type="entry name" value="HTH_AraC-typ_CS"/>
</dbReference>
<dbReference type="PRINTS" id="PR00032">
    <property type="entry name" value="HTHARAC"/>
</dbReference>
<dbReference type="Gene3D" id="1.10.10.60">
    <property type="entry name" value="Homeodomain-like"/>
    <property type="match status" value="2"/>
</dbReference>
<dbReference type="EMBL" id="JAGINP010000026">
    <property type="protein sequence ID" value="MBP2296057.1"/>
    <property type="molecule type" value="Genomic_DNA"/>
</dbReference>
<proteinExistence type="predicted"/>
<keyword evidence="1" id="KW-0805">Transcription regulation</keyword>
<protein>
    <submittedName>
        <fullName evidence="5">AraC family transcriptional regulator</fullName>
    </submittedName>
</protein>
<evidence type="ECO:0000256" key="3">
    <source>
        <dbReference type="ARBA" id="ARBA00023163"/>
    </source>
</evidence>
<dbReference type="RefSeq" id="WP_209770773.1">
    <property type="nucleotide sequence ID" value="NZ_JAGINP010000026.1"/>
</dbReference>
<dbReference type="PROSITE" id="PS01124">
    <property type="entry name" value="HTH_ARAC_FAMILY_2"/>
    <property type="match status" value="1"/>
</dbReference>
<evidence type="ECO:0000256" key="2">
    <source>
        <dbReference type="ARBA" id="ARBA00023125"/>
    </source>
</evidence>
<dbReference type="InterPro" id="IPR018060">
    <property type="entry name" value="HTH_AraC"/>
</dbReference>
<comment type="caution">
    <text evidence="5">The sequence shown here is derived from an EMBL/GenBank/DDBJ whole genome shotgun (WGS) entry which is preliminary data.</text>
</comment>
<keyword evidence="2" id="KW-0238">DNA-binding</keyword>
<dbReference type="SUPFAM" id="SSF46689">
    <property type="entry name" value="Homeodomain-like"/>
    <property type="match status" value="2"/>
</dbReference>
<accession>A0ABS4SU09</accession>
<evidence type="ECO:0000259" key="4">
    <source>
        <dbReference type="PROSITE" id="PS01124"/>
    </source>
</evidence>
<dbReference type="InterPro" id="IPR020449">
    <property type="entry name" value="Tscrpt_reg_AraC-type_HTH"/>
</dbReference>
<dbReference type="Pfam" id="PF12833">
    <property type="entry name" value="HTH_18"/>
    <property type="match status" value="1"/>
</dbReference>
<dbReference type="PANTHER" id="PTHR46796">
    <property type="entry name" value="HTH-TYPE TRANSCRIPTIONAL ACTIVATOR RHAS-RELATED"/>
    <property type="match status" value="1"/>
</dbReference>
<evidence type="ECO:0000313" key="5">
    <source>
        <dbReference type="EMBL" id="MBP2296057.1"/>
    </source>
</evidence>
<dbReference type="Proteomes" id="UP000781958">
    <property type="component" value="Unassembled WGS sequence"/>
</dbReference>
<dbReference type="SMART" id="SM00342">
    <property type="entry name" value="HTH_ARAC"/>
    <property type="match status" value="1"/>
</dbReference>